<feature type="compositionally biased region" description="Low complexity" evidence="1">
    <location>
        <begin position="49"/>
        <end position="58"/>
    </location>
</feature>
<keyword evidence="2" id="KW-0732">Signal</keyword>
<name>A0ABN8HG66_9BACT</name>
<dbReference type="RefSeq" id="WP_305731072.1">
    <property type="nucleotide sequence ID" value="NZ_OW150024.1"/>
</dbReference>
<proteinExistence type="predicted"/>
<evidence type="ECO:0000313" key="3">
    <source>
        <dbReference type="EMBL" id="CAH2030109.1"/>
    </source>
</evidence>
<reference evidence="3 4" key="1">
    <citation type="submission" date="2022-03" db="EMBL/GenBank/DDBJ databases">
        <authorList>
            <person name="Koch H."/>
        </authorList>
    </citation>
    <scope>NUCLEOTIDE SEQUENCE [LARGE SCALE GENOMIC DNA]</scope>
    <source>
        <strain evidence="3 4">G1</strain>
    </source>
</reference>
<keyword evidence="3" id="KW-0449">Lipoprotein</keyword>
<feature type="compositionally biased region" description="Low complexity" evidence="1">
    <location>
        <begin position="26"/>
        <end position="37"/>
    </location>
</feature>
<keyword evidence="4" id="KW-1185">Reference proteome</keyword>
<evidence type="ECO:0000256" key="1">
    <source>
        <dbReference type="SAM" id="MobiDB-lite"/>
    </source>
</evidence>
<organism evidence="3 4">
    <name type="scientific">Trichlorobacter ammonificans</name>
    <dbReference type="NCBI Taxonomy" id="2916410"/>
    <lineage>
        <taxon>Bacteria</taxon>
        <taxon>Pseudomonadati</taxon>
        <taxon>Thermodesulfobacteriota</taxon>
        <taxon>Desulfuromonadia</taxon>
        <taxon>Geobacterales</taxon>
        <taxon>Geobacteraceae</taxon>
        <taxon>Trichlorobacter</taxon>
    </lineage>
</organism>
<feature type="signal peptide" evidence="2">
    <location>
        <begin position="1"/>
        <end position="16"/>
    </location>
</feature>
<dbReference type="PROSITE" id="PS51257">
    <property type="entry name" value="PROKAR_LIPOPROTEIN"/>
    <property type="match status" value="1"/>
</dbReference>
<dbReference type="EMBL" id="OW150024">
    <property type="protein sequence ID" value="CAH2030109.1"/>
    <property type="molecule type" value="Genomic_DNA"/>
</dbReference>
<gene>
    <name evidence="3" type="ORF">GEAMG1_0287</name>
</gene>
<sequence>MRTTVVALMIAALALAGCQDKPKTEAPTQPQAAGQPAGHPPVGAPMPGAPAGDPHAGMKPADIPAGVPTKKATVVQTIDADVYTYIEAKGDDGKNVWMALPKTKVDKGASIEYPSDVPALPKFTSKTLNRTFDNILFVSGIKILK</sequence>
<protein>
    <submittedName>
        <fullName evidence="3">Lipoprotein</fullName>
    </submittedName>
</protein>
<feature type="chain" id="PRO_5046808620" evidence="2">
    <location>
        <begin position="17"/>
        <end position="145"/>
    </location>
</feature>
<dbReference type="Proteomes" id="UP001295463">
    <property type="component" value="Chromosome"/>
</dbReference>
<evidence type="ECO:0000313" key="4">
    <source>
        <dbReference type="Proteomes" id="UP001295463"/>
    </source>
</evidence>
<feature type="region of interest" description="Disordered" evidence="1">
    <location>
        <begin position="20"/>
        <end position="64"/>
    </location>
</feature>
<evidence type="ECO:0000256" key="2">
    <source>
        <dbReference type="SAM" id="SignalP"/>
    </source>
</evidence>
<accession>A0ABN8HG66</accession>
<feature type="compositionally biased region" description="Pro residues" evidence="1">
    <location>
        <begin position="38"/>
        <end position="48"/>
    </location>
</feature>